<proteinExistence type="predicted"/>
<organism evidence="1 2">
    <name type="scientific">Paramecium sonneborni</name>
    <dbReference type="NCBI Taxonomy" id="65129"/>
    <lineage>
        <taxon>Eukaryota</taxon>
        <taxon>Sar</taxon>
        <taxon>Alveolata</taxon>
        <taxon>Ciliophora</taxon>
        <taxon>Intramacronucleata</taxon>
        <taxon>Oligohymenophorea</taxon>
        <taxon>Peniculida</taxon>
        <taxon>Parameciidae</taxon>
        <taxon>Paramecium</taxon>
    </lineage>
</organism>
<sequence>MQQQQQKKIYYLWKKGKNRKFKNVHKECNETLKGCTVNNIGQGGLNQMESCTDYMQENQYNTTLNKQQIYFLKYGSGKCLKKRFDIFGQKTDYESTVYKQGNSLCHQDNLQRCMKKQDGQLIVKEIDANKKGEAQKNKAHYTDLKIINNYHKCQEYDRNFDCVTSGNGGCKNRPSICSGYVGEENFCSIKDQGCIWINQYGQLNNAIILHHNMHILIVNYQGILWGNQKVAVLPYSKNVGCDQNLQRKECFCLNNKFILLIWRQENALNLDNFQNNQIKLPNCSISQACQISLNCIINIYQFGCVDYFCDKIS</sequence>
<evidence type="ECO:0000313" key="2">
    <source>
        <dbReference type="Proteomes" id="UP000692954"/>
    </source>
</evidence>
<dbReference type="EMBL" id="CAJJDN010000056">
    <property type="protein sequence ID" value="CAD8090433.1"/>
    <property type="molecule type" value="Genomic_DNA"/>
</dbReference>
<dbReference type="InterPro" id="IPR002895">
    <property type="entry name" value="Paramecium_SA"/>
</dbReference>
<name>A0A8S1NLS1_9CILI</name>
<accession>A0A8S1NLS1</accession>
<dbReference type="Pfam" id="PF01508">
    <property type="entry name" value="Paramecium_SA"/>
    <property type="match status" value="2"/>
</dbReference>
<dbReference type="Proteomes" id="UP000692954">
    <property type="component" value="Unassembled WGS sequence"/>
</dbReference>
<comment type="caution">
    <text evidence="1">The sequence shown here is derived from an EMBL/GenBank/DDBJ whole genome shotgun (WGS) entry which is preliminary data.</text>
</comment>
<protein>
    <submittedName>
        <fullName evidence="1">Uncharacterized protein</fullName>
    </submittedName>
</protein>
<dbReference type="AlphaFoldDB" id="A0A8S1NLS1"/>
<reference evidence="1" key="1">
    <citation type="submission" date="2021-01" db="EMBL/GenBank/DDBJ databases">
        <authorList>
            <consortium name="Genoscope - CEA"/>
            <person name="William W."/>
        </authorList>
    </citation>
    <scope>NUCLEOTIDE SEQUENCE</scope>
</reference>
<evidence type="ECO:0000313" key="1">
    <source>
        <dbReference type="EMBL" id="CAD8090433.1"/>
    </source>
</evidence>
<gene>
    <name evidence="1" type="ORF">PSON_ATCC_30995.1.T0560011</name>
</gene>
<keyword evidence="2" id="KW-1185">Reference proteome</keyword>